<evidence type="ECO:0000313" key="5">
    <source>
        <dbReference type="EMBL" id="MSB18952.1"/>
    </source>
</evidence>
<feature type="signal peptide" evidence="3">
    <location>
        <begin position="1"/>
        <end position="31"/>
    </location>
</feature>
<proteinExistence type="predicted"/>
<keyword evidence="1" id="KW-0677">Repeat</keyword>
<dbReference type="EMBL" id="WKPR01000004">
    <property type="protein sequence ID" value="MSB18952.1"/>
    <property type="molecule type" value="Genomic_DNA"/>
</dbReference>
<evidence type="ECO:0000313" key="6">
    <source>
        <dbReference type="Proteomes" id="UP000434475"/>
    </source>
</evidence>
<dbReference type="PANTHER" id="PTHR43308">
    <property type="entry name" value="OUTER MEMBRANE PROTEIN ALPHA-RELATED"/>
    <property type="match status" value="1"/>
</dbReference>
<evidence type="ECO:0000256" key="2">
    <source>
        <dbReference type="SAM" id="MobiDB-lite"/>
    </source>
</evidence>
<feature type="chain" id="PRO_5026096281" description="SLH domain-containing protein" evidence="3">
    <location>
        <begin position="32"/>
        <end position="1088"/>
    </location>
</feature>
<name>A0A6I2R6N0_FLAPL</name>
<feature type="region of interest" description="Disordered" evidence="2">
    <location>
        <begin position="747"/>
        <end position="775"/>
    </location>
</feature>
<accession>A0A6I2R6N0</accession>
<feature type="region of interest" description="Disordered" evidence="2">
    <location>
        <begin position="618"/>
        <end position="641"/>
    </location>
</feature>
<evidence type="ECO:0000259" key="4">
    <source>
        <dbReference type="PROSITE" id="PS51272"/>
    </source>
</evidence>
<feature type="domain" description="SLH" evidence="4">
    <location>
        <begin position="852"/>
        <end position="916"/>
    </location>
</feature>
<sequence length="1088" mass="118492">MNLKKNHYSRRALALLLTLVMCVGMIPTAFAAQQNSYHDPAEHWMQASGRTNELDANSVVTRETFKCGECGKATSFEVFRVPEYTRNGQPALSRNVKYSDGTMVDGVGKGDTMDGIPGKDATYTGYHYTKAVCETCGGINTNMSKSEYGYLKNVYWLYDCAAAFTQELDETVSYEYTDDTYHTVTTKGGTYCAFCYGTNHTVSRKLERHSMVTEVLPQPANGRFATVEKCRLCDYACYDYTAAKAVVASYYGVVDGQPHTISVTDLSEAGVRTAIRYGNSADSCTMTSAPNYTDEGQYTVYYEITYTCDGVDMTENGVAYVWLRDDTTDENGNCGCGCSNPNCGCQNKNCNGNCCADKGCGENHKYILLDSTKAGCTSLGYDRYLCMECGKIEKRDYVDSLGHAWQSIVIRDATCETDGKLLELCSRCGQMKQTATPKGNHSYEVYTVAATCTSPGYTVRECSACGDRHIEDITSVLPHNYESHVIAATCEGGGKTIHRCDGCGSSFVTDYTDSLGHSWDKGTLVTNATCTGEGVMEYRCTRCGYHRIEGNEAAGHVPGNDATCTQPQLCTKCGAVLKNALGHDYKSEVTAPTCTEMGYTTNTCTRCGDTNKTDYTEPVGHKPSDWIVDKQPTTDSEGSKHKECTVCGEKLETQPIEKIYNSATTDSKGEAVVGGYLVTVTDTDIKNPVANAAVALHKDNSISIRLPNSRLLDYADQTTVTVQLVKDKSAVSGMSISVTDKNDNYASGKTDKAGQITVPTSSGKTNEDGKVTTGYEDADGDRWTLTVKVIRTDTKRPISGSAVSIGKTGNITVKLPDGTDLDAKHQVTVIVTDHKKAPQQGKNVAVKGDLGQSAAGKTDKNGELTVPEVEQTERHGVYIVGYTDGTFGSSRSMTRAEAAAIFARLLAEKNGDTISTVANTRFTDIPAHAWYSGYAKYLNNNGVTYGKSKTIFAPDDAITRAEFTTLAVRFFDVYGDGDAEIMEQYKDFNDVSDGYWAAAYIKAAAKHGWINGYGDGSFRADDEINRAEVVTIVNRLLGREADEDYIADNLRKLNTFPDVSRKHWAYYAVMEAANAHTAVLGESESWSK</sequence>
<reference evidence="5 6" key="1">
    <citation type="journal article" date="2019" name="Nat. Med.">
        <title>A library of human gut bacterial isolates paired with longitudinal multiomics data enables mechanistic microbiome research.</title>
        <authorList>
            <person name="Poyet M."/>
            <person name="Groussin M."/>
            <person name="Gibbons S.M."/>
            <person name="Avila-Pacheco J."/>
            <person name="Jiang X."/>
            <person name="Kearney S.M."/>
            <person name="Perrotta A.R."/>
            <person name="Berdy B."/>
            <person name="Zhao S."/>
            <person name="Lieberman T.D."/>
            <person name="Swanson P.K."/>
            <person name="Smith M."/>
            <person name="Roesemann S."/>
            <person name="Alexander J.E."/>
            <person name="Rich S.A."/>
            <person name="Livny J."/>
            <person name="Vlamakis H."/>
            <person name="Clish C."/>
            <person name="Bullock K."/>
            <person name="Deik A."/>
            <person name="Scott J."/>
            <person name="Pierce K.A."/>
            <person name="Xavier R.J."/>
            <person name="Alm E.J."/>
        </authorList>
    </citation>
    <scope>NUCLEOTIDE SEQUENCE [LARGE SCALE GENOMIC DNA]</scope>
    <source>
        <strain evidence="5 6">BIOML-A2</strain>
    </source>
</reference>
<dbReference type="RefSeq" id="WP_172697367.1">
    <property type="nucleotide sequence ID" value="NZ_WKPR01000004.1"/>
</dbReference>
<evidence type="ECO:0000256" key="3">
    <source>
        <dbReference type="SAM" id="SignalP"/>
    </source>
</evidence>
<feature type="compositionally biased region" description="Basic and acidic residues" evidence="2">
    <location>
        <begin position="618"/>
        <end position="628"/>
    </location>
</feature>
<dbReference type="Proteomes" id="UP000434475">
    <property type="component" value="Unassembled WGS sequence"/>
</dbReference>
<dbReference type="PANTHER" id="PTHR43308:SF5">
    <property type="entry name" value="S-LAYER PROTEIN _ PEPTIDOGLYCAN ENDO-BETA-N-ACETYLGLUCOSAMINIDASE"/>
    <property type="match status" value="1"/>
</dbReference>
<keyword evidence="3" id="KW-0732">Signal</keyword>
<gene>
    <name evidence="5" type="ORF">GKE97_05405</name>
</gene>
<feature type="domain" description="SLH" evidence="4">
    <location>
        <begin position="984"/>
        <end position="1047"/>
    </location>
</feature>
<dbReference type="Pfam" id="PF00395">
    <property type="entry name" value="SLH"/>
    <property type="match status" value="3"/>
</dbReference>
<organism evidence="5 6">
    <name type="scientific">Flavonifractor plautii</name>
    <name type="common">Fusobacterium plautii</name>
    <dbReference type="NCBI Taxonomy" id="292800"/>
    <lineage>
        <taxon>Bacteria</taxon>
        <taxon>Bacillati</taxon>
        <taxon>Bacillota</taxon>
        <taxon>Clostridia</taxon>
        <taxon>Eubacteriales</taxon>
        <taxon>Oscillospiraceae</taxon>
        <taxon>Flavonifractor</taxon>
    </lineage>
</organism>
<feature type="domain" description="SLH" evidence="4">
    <location>
        <begin position="918"/>
        <end position="981"/>
    </location>
</feature>
<evidence type="ECO:0000256" key="1">
    <source>
        <dbReference type="ARBA" id="ARBA00022737"/>
    </source>
</evidence>
<dbReference type="InterPro" id="IPR001119">
    <property type="entry name" value="SLH_dom"/>
</dbReference>
<dbReference type="AlphaFoldDB" id="A0A6I2R6N0"/>
<dbReference type="InterPro" id="IPR051465">
    <property type="entry name" value="Cell_Envelope_Struct_Comp"/>
</dbReference>
<dbReference type="PROSITE" id="PS51272">
    <property type="entry name" value="SLH"/>
    <property type="match status" value="3"/>
</dbReference>
<protein>
    <recommendedName>
        <fullName evidence="4">SLH domain-containing protein</fullName>
    </recommendedName>
</protein>
<comment type="caution">
    <text evidence="5">The sequence shown here is derived from an EMBL/GenBank/DDBJ whole genome shotgun (WGS) entry which is preliminary data.</text>
</comment>